<proteinExistence type="predicted"/>
<keyword evidence="1" id="KW-0723">Serine/threonine-protein kinase</keyword>
<accession>B5HL31</accession>
<dbReference type="Gene3D" id="3.30.565.10">
    <property type="entry name" value="Histidine kinase-like ATPase, C-terminal domain"/>
    <property type="match status" value="1"/>
</dbReference>
<dbReference type="Proteomes" id="UP000002785">
    <property type="component" value="Chromosome"/>
</dbReference>
<sequence>MTTITTPLIATPPVHSTDTGHRVALARSRHAPEVARRITARWLAARGVSPGSAPDVLLIVSELVTNTLRHTSGTCTLTLTAHATTVGITVTDTSTQLPRMRSDPAANEDGGRGLALLYGMGARLTVTPTLRGKAVEATYDLGGEAPHGLVE</sequence>
<reference evidence="3" key="1">
    <citation type="submission" date="2009-10" db="EMBL/GenBank/DDBJ databases">
        <title>The genome sequence of Streptomyces sviceus strain ATCC 29083.</title>
        <authorList>
            <consortium name="The Broad Institute Genome Sequencing Platform"/>
            <consortium name="Broad Institute Microbial Sequencing Center"/>
            <person name="Fischbach M."/>
            <person name="Godfrey P."/>
            <person name="Ward D."/>
            <person name="Young S."/>
            <person name="Zeng Q."/>
            <person name="Koehrsen M."/>
            <person name="Alvarado L."/>
            <person name="Berlin A.M."/>
            <person name="Bochicchio J."/>
            <person name="Borenstein D."/>
            <person name="Chapman S.B."/>
            <person name="Chen Z."/>
            <person name="Engels R."/>
            <person name="Freedman E."/>
            <person name="Gellesch M."/>
            <person name="Goldberg J."/>
            <person name="Griggs A."/>
            <person name="Gujja S."/>
            <person name="Heilman E.R."/>
            <person name="Heiman D.I."/>
            <person name="Hepburn T.A."/>
            <person name="Howarth C."/>
            <person name="Jen D."/>
            <person name="Larson L."/>
            <person name="Lewis B."/>
            <person name="Mehta T."/>
            <person name="Park D."/>
            <person name="Pearson M."/>
            <person name="Richards J."/>
            <person name="Roberts A."/>
            <person name="Saif S."/>
            <person name="Shea T.D."/>
            <person name="Shenoy N."/>
            <person name="Sisk P."/>
            <person name="Stolte C."/>
            <person name="Sykes S.N."/>
            <person name="Thomson T."/>
            <person name="Walk T."/>
            <person name="White J."/>
            <person name="Yandava C."/>
            <person name="Straight P."/>
            <person name="Clardy J."/>
            <person name="Hung D."/>
            <person name="Kolter R."/>
            <person name="Mekalanos J."/>
            <person name="Walker S."/>
            <person name="Walsh C.T."/>
            <person name="Wieland-Brown L.C."/>
            <person name="Haas B."/>
            <person name="Nusbaum C."/>
            <person name="Birren B."/>
        </authorList>
    </citation>
    <scope>NUCLEOTIDE SEQUENCE [LARGE SCALE GENOMIC DNA]</scope>
    <source>
        <strain evidence="3">ATCC 29083</strain>
    </source>
</reference>
<dbReference type="eggNOG" id="ENOG5031Q15">
    <property type="taxonomic scope" value="Bacteria"/>
</dbReference>
<keyword evidence="4" id="KW-1185">Reference proteome</keyword>
<keyword evidence="1" id="KW-0808">Transferase</keyword>
<evidence type="ECO:0000256" key="1">
    <source>
        <dbReference type="ARBA" id="ARBA00022527"/>
    </source>
</evidence>
<dbReference type="GO" id="GO:0004674">
    <property type="term" value="F:protein serine/threonine kinase activity"/>
    <property type="evidence" value="ECO:0007669"/>
    <property type="project" value="UniProtKB-KW"/>
</dbReference>
<dbReference type="EMBL" id="CM000951">
    <property type="protein sequence ID" value="EDY53536.1"/>
    <property type="molecule type" value="Genomic_DNA"/>
</dbReference>
<dbReference type="OrthoDB" id="5184679at2"/>
<evidence type="ECO:0000313" key="3">
    <source>
        <dbReference type="EMBL" id="EDY53536.1"/>
    </source>
</evidence>
<dbReference type="RefSeq" id="WP_007382734.1">
    <property type="nucleotide sequence ID" value="NZ_CM000951.1"/>
</dbReference>
<evidence type="ECO:0000313" key="4">
    <source>
        <dbReference type="Proteomes" id="UP000002785"/>
    </source>
</evidence>
<dbReference type="InterPro" id="IPR036890">
    <property type="entry name" value="HATPase_C_sf"/>
</dbReference>
<dbReference type="PANTHER" id="PTHR35526">
    <property type="entry name" value="ANTI-SIGMA-F FACTOR RSBW-RELATED"/>
    <property type="match status" value="1"/>
</dbReference>
<dbReference type="InterPro" id="IPR050267">
    <property type="entry name" value="Anti-sigma-factor_SerPK"/>
</dbReference>
<gene>
    <name evidence="3" type="ORF">SSEG_00116</name>
</gene>
<organism evidence="3 4">
    <name type="scientific">Streptomyces sviceus (strain ATCC 29083 / DSM 924 / JCM 4929 / NBRC 13980 / NCIMB 11184 / NRRL 5439 / UC 5370)</name>
    <dbReference type="NCBI Taxonomy" id="463191"/>
    <lineage>
        <taxon>Bacteria</taxon>
        <taxon>Bacillati</taxon>
        <taxon>Actinomycetota</taxon>
        <taxon>Actinomycetes</taxon>
        <taxon>Kitasatosporales</taxon>
        <taxon>Streptomycetaceae</taxon>
        <taxon>Streptomyces</taxon>
    </lineage>
</organism>
<dbReference type="Pfam" id="PF13581">
    <property type="entry name" value="HATPase_c_2"/>
    <property type="match status" value="1"/>
</dbReference>
<dbReference type="AlphaFoldDB" id="B5HL31"/>
<dbReference type="InterPro" id="IPR003594">
    <property type="entry name" value="HATPase_dom"/>
</dbReference>
<dbReference type="PANTHER" id="PTHR35526:SF3">
    <property type="entry name" value="ANTI-SIGMA-F FACTOR RSBW"/>
    <property type="match status" value="1"/>
</dbReference>
<feature type="domain" description="Histidine kinase/HSP90-like ATPase" evidence="2">
    <location>
        <begin position="27"/>
        <end position="136"/>
    </location>
</feature>
<keyword evidence="1" id="KW-0418">Kinase</keyword>
<evidence type="ECO:0000259" key="2">
    <source>
        <dbReference type="Pfam" id="PF13581"/>
    </source>
</evidence>
<dbReference type="SUPFAM" id="SSF55874">
    <property type="entry name" value="ATPase domain of HSP90 chaperone/DNA topoisomerase II/histidine kinase"/>
    <property type="match status" value="1"/>
</dbReference>
<dbReference type="CDD" id="cd16936">
    <property type="entry name" value="HATPase_RsbW-like"/>
    <property type="match status" value="1"/>
</dbReference>
<protein>
    <recommendedName>
        <fullName evidence="2">Histidine kinase/HSP90-like ATPase domain-containing protein</fullName>
    </recommendedName>
</protein>
<dbReference type="HOGENOM" id="CLU_090336_22_0_11"/>
<name>B5HL31_STRX2</name>